<dbReference type="InterPro" id="IPR008927">
    <property type="entry name" value="6-PGluconate_DH-like_C_sf"/>
</dbReference>
<organism evidence="2">
    <name type="scientific">bioreactor metagenome</name>
    <dbReference type="NCBI Taxonomy" id="1076179"/>
    <lineage>
        <taxon>unclassified sequences</taxon>
        <taxon>metagenomes</taxon>
        <taxon>ecological metagenomes</taxon>
    </lineage>
</organism>
<proteinExistence type="predicted"/>
<dbReference type="AlphaFoldDB" id="A0A645GCQ1"/>
<dbReference type="PANTHER" id="PTHR21708">
    <property type="entry name" value="PROBABLE 2-DEHYDROPANTOATE 2-REDUCTASE"/>
    <property type="match status" value="1"/>
</dbReference>
<dbReference type="InterPro" id="IPR051402">
    <property type="entry name" value="KPR-Related"/>
</dbReference>
<dbReference type="Gene3D" id="1.10.1040.10">
    <property type="entry name" value="N-(1-d-carboxylethyl)-l-norvaline Dehydrogenase, domain 2"/>
    <property type="match status" value="1"/>
</dbReference>
<sequence>MSLLNGISSEEIIGEALGAEKVLYTVGQGMDATRVGQTLNYTVPGFWRLGEADGTESERLQAVVALYDQAGIAFEVCPDIRYQLWSKLMLNTGVNQTLAVLGGSYRVIHENQNDSRRIMRQAMEEVRKLAALEGVTIPEAEIDVWFRIVDSLGPDQQPSMLQDVEAGRQTEVELFAGTIRRLGARHGVATPINDWFYEEILKKSPPHSEGFGSRGLTD</sequence>
<dbReference type="Gene3D" id="3.40.50.720">
    <property type="entry name" value="NAD(P)-binding Rossmann-like Domain"/>
    <property type="match status" value="1"/>
</dbReference>
<comment type="caution">
    <text evidence="2">The sequence shown here is derived from an EMBL/GenBank/DDBJ whole genome shotgun (WGS) entry which is preliminary data.</text>
</comment>
<accession>A0A645GCQ1</accession>
<dbReference type="PANTHER" id="PTHR21708:SF26">
    <property type="entry name" value="2-DEHYDROPANTOATE 2-REDUCTASE"/>
    <property type="match status" value="1"/>
</dbReference>
<dbReference type="EMBL" id="VSSQ01073312">
    <property type="protein sequence ID" value="MPN24455.1"/>
    <property type="molecule type" value="Genomic_DNA"/>
</dbReference>
<reference evidence="2" key="1">
    <citation type="submission" date="2019-08" db="EMBL/GenBank/DDBJ databases">
        <authorList>
            <person name="Kucharzyk K."/>
            <person name="Murdoch R.W."/>
            <person name="Higgins S."/>
            <person name="Loffler F."/>
        </authorList>
    </citation>
    <scope>NUCLEOTIDE SEQUENCE</scope>
</reference>
<dbReference type="FunFam" id="1.10.1040.10:FF:000017">
    <property type="entry name" value="2-dehydropantoate 2-reductase"/>
    <property type="match status" value="1"/>
</dbReference>
<dbReference type="GO" id="GO:0005737">
    <property type="term" value="C:cytoplasm"/>
    <property type="evidence" value="ECO:0007669"/>
    <property type="project" value="TreeGrafter"/>
</dbReference>
<dbReference type="InterPro" id="IPR013328">
    <property type="entry name" value="6PGD_dom2"/>
</dbReference>
<name>A0A645GCQ1_9ZZZZ</name>
<dbReference type="SUPFAM" id="SSF48179">
    <property type="entry name" value="6-phosphogluconate dehydrogenase C-terminal domain-like"/>
    <property type="match status" value="1"/>
</dbReference>
<evidence type="ECO:0000259" key="1">
    <source>
        <dbReference type="Pfam" id="PF08546"/>
    </source>
</evidence>
<feature type="domain" description="Ketopantoate reductase C-terminal" evidence="1">
    <location>
        <begin position="79"/>
        <end position="200"/>
    </location>
</feature>
<evidence type="ECO:0000313" key="2">
    <source>
        <dbReference type="EMBL" id="MPN24455.1"/>
    </source>
</evidence>
<gene>
    <name evidence="2" type="ORF">SDC9_171854</name>
</gene>
<protein>
    <recommendedName>
        <fullName evidence="1">Ketopantoate reductase C-terminal domain-containing protein</fullName>
    </recommendedName>
</protein>
<dbReference type="Pfam" id="PF08546">
    <property type="entry name" value="ApbA_C"/>
    <property type="match status" value="1"/>
</dbReference>
<dbReference type="InterPro" id="IPR013752">
    <property type="entry name" value="KPA_reductase"/>
</dbReference>